<dbReference type="EMBL" id="UINC01000596">
    <property type="protein sequence ID" value="SUZ58080.1"/>
    <property type="molecule type" value="Genomic_DNA"/>
</dbReference>
<feature type="compositionally biased region" description="Basic and acidic residues" evidence="5">
    <location>
        <begin position="460"/>
        <end position="469"/>
    </location>
</feature>
<dbReference type="SMART" id="SM00878">
    <property type="entry name" value="Biotin_carb_C"/>
    <property type="match status" value="1"/>
</dbReference>
<dbReference type="PANTHER" id="PTHR18866:SF33">
    <property type="entry name" value="METHYLCROTONOYL-COA CARBOXYLASE SUBUNIT ALPHA, MITOCHONDRIAL-RELATED"/>
    <property type="match status" value="1"/>
</dbReference>
<evidence type="ECO:0000256" key="5">
    <source>
        <dbReference type="SAM" id="MobiDB-lite"/>
    </source>
</evidence>
<evidence type="ECO:0000256" key="4">
    <source>
        <dbReference type="ARBA" id="ARBA00023267"/>
    </source>
</evidence>
<reference evidence="8" key="1">
    <citation type="submission" date="2018-05" db="EMBL/GenBank/DDBJ databases">
        <authorList>
            <person name="Lanie J.A."/>
            <person name="Ng W.-L."/>
            <person name="Kazmierczak K.M."/>
            <person name="Andrzejewski T.M."/>
            <person name="Davidsen T.M."/>
            <person name="Wayne K.J."/>
            <person name="Tettelin H."/>
            <person name="Glass J.I."/>
            <person name="Rusch D."/>
            <person name="Podicherti R."/>
            <person name="Tsui H.-C.T."/>
            <person name="Winkler M.E."/>
        </authorList>
    </citation>
    <scope>NUCLEOTIDE SEQUENCE</scope>
</reference>
<evidence type="ECO:0000256" key="3">
    <source>
        <dbReference type="ARBA" id="ARBA00022840"/>
    </source>
</evidence>
<accession>A0A381NU39</accession>
<protein>
    <recommendedName>
        <fullName evidence="9">Pyruvate carboxylase subunit A</fullName>
    </recommendedName>
</protein>
<dbReference type="SUPFAM" id="SSF56059">
    <property type="entry name" value="Glutathione synthetase ATP-binding domain-like"/>
    <property type="match status" value="1"/>
</dbReference>
<sequence>MIANRGEIACRIIRTCQRLGIETVAIYSAVDQEALHVKLADQAYLVGDAPPHDSYLNMANILDAANASGAQAIHPGYGFLSENAEFARLCEESDICFVGPDPDVMEKMGDKMRSRKLARKAGLPILPGTDDAVANEDASTKAWELGFPLMVKAADGGGGIGIHVIESQEELMPLIERTRQVAESAFGSSRLFLERYLKDASHIEVQLVGDQYGNLVHLYERDCSVQRRNQKLVEETPSSAKLTPRLRRRVCDLAIKLGHSIGYTSTGTVEFLVSADGSVFFLEMNTRLQVEHGVTELVTGLDLVELQLLVASGEKLPISQEDVSINGHAIEVRAYPEDPETFIPDSGDITDLHQPEGEHIRVDSALCNGYTVGLDYEPLMAKIMAWGEDRNQAIRTLQRALLEFRVEGVKCNVPLLRDILATKEFAAAAHHTGSIPIWIEEFRDRALNKCANGKMPKSGDGQKNDHSNGLENSKREIAAAIGVSLAVALKSAQPLTPPAFSPWRLHGRREQLLSRTLGNRGWR</sequence>
<dbReference type="InterPro" id="IPR050856">
    <property type="entry name" value="Biotin_carboxylase_complex"/>
</dbReference>
<dbReference type="InterPro" id="IPR011764">
    <property type="entry name" value="Biotin_carboxylation_dom"/>
</dbReference>
<dbReference type="InterPro" id="IPR005482">
    <property type="entry name" value="Biotin_COase_C"/>
</dbReference>
<dbReference type="PROSITE" id="PS50975">
    <property type="entry name" value="ATP_GRASP"/>
    <property type="match status" value="1"/>
</dbReference>
<feature type="domain" description="ATP-grasp" evidence="6">
    <location>
        <begin position="115"/>
        <end position="312"/>
    </location>
</feature>
<dbReference type="SUPFAM" id="SSF51246">
    <property type="entry name" value="Rudiment single hybrid motif"/>
    <property type="match status" value="1"/>
</dbReference>
<dbReference type="Pfam" id="PF00289">
    <property type="entry name" value="Biotin_carb_N"/>
    <property type="match status" value="1"/>
</dbReference>
<dbReference type="InterPro" id="IPR016185">
    <property type="entry name" value="PreATP-grasp_dom_sf"/>
</dbReference>
<dbReference type="PANTHER" id="PTHR18866">
    <property type="entry name" value="CARBOXYLASE:PYRUVATE/ACETYL-COA/PROPIONYL-COA CARBOXYLASE"/>
    <property type="match status" value="1"/>
</dbReference>
<organism evidence="8">
    <name type="scientific">marine metagenome</name>
    <dbReference type="NCBI Taxonomy" id="408172"/>
    <lineage>
        <taxon>unclassified sequences</taxon>
        <taxon>metagenomes</taxon>
        <taxon>ecological metagenomes</taxon>
    </lineage>
</organism>
<proteinExistence type="predicted"/>
<feature type="domain" description="Biotin carboxylation" evidence="7">
    <location>
        <begin position="1"/>
        <end position="440"/>
    </location>
</feature>
<dbReference type="FunFam" id="3.40.50.20:FF:000010">
    <property type="entry name" value="Propionyl-CoA carboxylase subunit alpha"/>
    <property type="match status" value="1"/>
</dbReference>
<dbReference type="InterPro" id="IPR005479">
    <property type="entry name" value="CPAse_ATP-bd"/>
</dbReference>
<dbReference type="GO" id="GO:0005524">
    <property type="term" value="F:ATP binding"/>
    <property type="evidence" value="ECO:0007669"/>
    <property type="project" value="UniProtKB-KW"/>
</dbReference>
<keyword evidence="2" id="KW-0547">Nucleotide-binding</keyword>
<dbReference type="Pfam" id="PF02786">
    <property type="entry name" value="CPSase_L_D2"/>
    <property type="match status" value="1"/>
</dbReference>
<dbReference type="SUPFAM" id="SSF52440">
    <property type="entry name" value="PreATP-grasp domain"/>
    <property type="match status" value="1"/>
</dbReference>
<evidence type="ECO:0000313" key="8">
    <source>
        <dbReference type="EMBL" id="SUZ58080.1"/>
    </source>
</evidence>
<keyword evidence="4" id="KW-0092">Biotin</keyword>
<dbReference type="Gene3D" id="3.30.470.20">
    <property type="entry name" value="ATP-grasp fold, B domain"/>
    <property type="match status" value="1"/>
</dbReference>
<dbReference type="GO" id="GO:0046872">
    <property type="term" value="F:metal ion binding"/>
    <property type="evidence" value="ECO:0007669"/>
    <property type="project" value="InterPro"/>
</dbReference>
<evidence type="ECO:0000259" key="6">
    <source>
        <dbReference type="PROSITE" id="PS50975"/>
    </source>
</evidence>
<dbReference type="InterPro" id="IPR011054">
    <property type="entry name" value="Rudment_hybrid_motif"/>
</dbReference>
<dbReference type="InterPro" id="IPR011761">
    <property type="entry name" value="ATP-grasp"/>
</dbReference>
<evidence type="ECO:0000259" key="7">
    <source>
        <dbReference type="PROSITE" id="PS50979"/>
    </source>
</evidence>
<gene>
    <name evidence="8" type="ORF">METZ01_LOCUS10934</name>
</gene>
<evidence type="ECO:0000256" key="2">
    <source>
        <dbReference type="ARBA" id="ARBA00022741"/>
    </source>
</evidence>
<dbReference type="AlphaFoldDB" id="A0A381NU39"/>
<evidence type="ECO:0000256" key="1">
    <source>
        <dbReference type="ARBA" id="ARBA00022598"/>
    </source>
</evidence>
<dbReference type="PROSITE" id="PS50979">
    <property type="entry name" value="BC"/>
    <property type="match status" value="1"/>
</dbReference>
<dbReference type="PROSITE" id="PS00867">
    <property type="entry name" value="CPSASE_2"/>
    <property type="match status" value="1"/>
</dbReference>
<dbReference type="PROSITE" id="PS00866">
    <property type="entry name" value="CPSASE_1"/>
    <property type="match status" value="1"/>
</dbReference>
<name>A0A381NU39_9ZZZZ</name>
<keyword evidence="3" id="KW-0067">ATP-binding</keyword>
<keyword evidence="1" id="KW-0436">Ligase</keyword>
<feature type="region of interest" description="Disordered" evidence="5">
    <location>
        <begin position="450"/>
        <end position="469"/>
    </location>
</feature>
<dbReference type="GO" id="GO:0016874">
    <property type="term" value="F:ligase activity"/>
    <property type="evidence" value="ECO:0007669"/>
    <property type="project" value="UniProtKB-KW"/>
</dbReference>
<dbReference type="Pfam" id="PF02785">
    <property type="entry name" value="Biotin_carb_C"/>
    <property type="match status" value="1"/>
</dbReference>
<dbReference type="InterPro" id="IPR005481">
    <property type="entry name" value="BC-like_N"/>
</dbReference>
<evidence type="ECO:0008006" key="9">
    <source>
        <dbReference type="Google" id="ProtNLM"/>
    </source>
</evidence>